<dbReference type="Proteomes" id="UP000233551">
    <property type="component" value="Unassembled WGS sequence"/>
</dbReference>
<sequence>MRLFGEVMIAFSSEIEGGGAFSGHKDDANASNEGISVTEQIQVKEEQRDRDRDRDRDGCDRLRRDYRKRDDDSSTGLLMRLGEIMANFTLFIPSQPFPPFSSQFHPLIMYNFTLKALQILDSANGLSGRRSWQEGRGSYVSMAVLGFDDRDTSKKVAAF</sequence>
<proteinExistence type="predicted"/>
<dbReference type="EMBL" id="PGOL01001927">
    <property type="protein sequence ID" value="PKI52557.1"/>
    <property type="molecule type" value="Genomic_DNA"/>
</dbReference>
<reference evidence="2 3" key="1">
    <citation type="submission" date="2017-11" db="EMBL/GenBank/DDBJ databases">
        <title>De-novo sequencing of pomegranate (Punica granatum L.) genome.</title>
        <authorList>
            <person name="Akparov Z."/>
            <person name="Amiraslanov A."/>
            <person name="Hajiyeva S."/>
            <person name="Abbasov M."/>
            <person name="Kaur K."/>
            <person name="Hamwieh A."/>
            <person name="Solovyev V."/>
            <person name="Salamov A."/>
            <person name="Braich B."/>
            <person name="Kosarev P."/>
            <person name="Mahmoud A."/>
            <person name="Hajiyev E."/>
            <person name="Babayeva S."/>
            <person name="Izzatullayeva V."/>
            <person name="Mammadov A."/>
            <person name="Mammadov A."/>
            <person name="Sharifova S."/>
            <person name="Ojaghi J."/>
            <person name="Eynullazada K."/>
            <person name="Bayramov B."/>
            <person name="Abdulazimova A."/>
            <person name="Shahmuradov I."/>
        </authorList>
    </citation>
    <scope>NUCLEOTIDE SEQUENCE [LARGE SCALE GENOMIC DNA]</scope>
    <source>
        <strain evidence="3">cv. AG2017</strain>
        <tissue evidence="2">Leaf</tissue>
    </source>
</reference>
<evidence type="ECO:0000256" key="1">
    <source>
        <dbReference type="SAM" id="MobiDB-lite"/>
    </source>
</evidence>
<evidence type="ECO:0000313" key="3">
    <source>
        <dbReference type="Proteomes" id="UP000233551"/>
    </source>
</evidence>
<gene>
    <name evidence="2" type="ORF">CRG98_027129</name>
</gene>
<feature type="compositionally biased region" description="Polar residues" evidence="1">
    <location>
        <begin position="29"/>
        <end position="41"/>
    </location>
</feature>
<accession>A0A2I0J8J6</accession>
<organism evidence="2 3">
    <name type="scientific">Punica granatum</name>
    <name type="common">Pomegranate</name>
    <dbReference type="NCBI Taxonomy" id="22663"/>
    <lineage>
        <taxon>Eukaryota</taxon>
        <taxon>Viridiplantae</taxon>
        <taxon>Streptophyta</taxon>
        <taxon>Embryophyta</taxon>
        <taxon>Tracheophyta</taxon>
        <taxon>Spermatophyta</taxon>
        <taxon>Magnoliopsida</taxon>
        <taxon>eudicotyledons</taxon>
        <taxon>Gunneridae</taxon>
        <taxon>Pentapetalae</taxon>
        <taxon>rosids</taxon>
        <taxon>malvids</taxon>
        <taxon>Myrtales</taxon>
        <taxon>Lythraceae</taxon>
        <taxon>Punica</taxon>
    </lineage>
</organism>
<dbReference type="AlphaFoldDB" id="A0A2I0J8J6"/>
<feature type="region of interest" description="Disordered" evidence="1">
    <location>
        <begin position="21"/>
        <end position="73"/>
    </location>
</feature>
<keyword evidence="3" id="KW-1185">Reference proteome</keyword>
<evidence type="ECO:0000313" key="2">
    <source>
        <dbReference type="EMBL" id="PKI52557.1"/>
    </source>
</evidence>
<feature type="compositionally biased region" description="Basic and acidic residues" evidence="1">
    <location>
        <begin position="42"/>
        <end position="72"/>
    </location>
</feature>
<comment type="caution">
    <text evidence="2">The sequence shown here is derived from an EMBL/GenBank/DDBJ whole genome shotgun (WGS) entry which is preliminary data.</text>
</comment>
<protein>
    <submittedName>
        <fullName evidence="2">Uncharacterized protein</fullName>
    </submittedName>
</protein>
<name>A0A2I0J8J6_PUNGR</name>